<feature type="compositionally biased region" description="Basic and acidic residues" evidence="5">
    <location>
        <begin position="474"/>
        <end position="490"/>
    </location>
</feature>
<feature type="region of interest" description="Disordered" evidence="5">
    <location>
        <begin position="1"/>
        <end position="53"/>
    </location>
</feature>
<feature type="transmembrane region" description="Helical" evidence="6">
    <location>
        <begin position="230"/>
        <end position="251"/>
    </location>
</feature>
<keyword evidence="4 6" id="KW-0472">Membrane</keyword>
<keyword evidence="3 6" id="KW-1133">Transmembrane helix</keyword>
<comment type="subcellular location">
    <subcellularLocation>
        <location evidence="1">Membrane</location>
        <topology evidence="1">Multi-pass membrane protein</topology>
    </subcellularLocation>
</comment>
<dbReference type="InterPro" id="IPR018499">
    <property type="entry name" value="Tetraspanin/Peripherin"/>
</dbReference>
<evidence type="ECO:0008006" key="9">
    <source>
        <dbReference type="Google" id="ProtNLM"/>
    </source>
</evidence>
<dbReference type="Proteomes" id="UP001565368">
    <property type="component" value="Unassembled WGS sequence"/>
</dbReference>
<evidence type="ECO:0000256" key="3">
    <source>
        <dbReference type="ARBA" id="ARBA00022989"/>
    </source>
</evidence>
<protein>
    <recommendedName>
        <fullName evidence="9">Tetraspanin Tsp2</fullName>
    </recommendedName>
</protein>
<feature type="compositionally biased region" description="Polar residues" evidence="5">
    <location>
        <begin position="455"/>
        <end position="473"/>
    </location>
</feature>
<comment type="caution">
    <text evidence="7">The sequence shown here is derived from an EMBL/GenBank/DDBJ whole genome shotgun (WGS) entry which is preliminary data.</text>
</comment>
<dbReference type="GeneID" id="95983680"/>
<dbReference type="EMBL" id="JBBXJM010000002">
    <property type="protein sequence ID" value="KAL1411672.1"/>
    <property type="molecule type" value="Genomic_DNA"/>
</dbReference>
<evidence type="ECO:0000256" key="6">
    <source>
        <dbReference type="SAM" id="Phobius"/>
    </source>
</evidence>
<feature type="transmembrane region" description="Helical" evidence="6">
    <location>
        <begin position="354"/>
        <end position="375"/>
    </location>
</feature>
<evidence type="ECO:0000256" key="4">
    <source>
        <dbReference type="ARBA" id="ARBA00023136"/>
    </source>
</evidence>
<evidence type="ECO:0000313" key="7">
    <source>
        <dbReference type="EMBL" id="KAL1411672.1"/>
    </source>
</evidence>
<feature type="compositionally biased region" description="Basic and acidic residues" evidence="5">
    <location>
        <begin position="506"/>
        <end position="526"/>
    </location>
</feature>
<keyword evidence="8" id="KW-1185">Reference proteome</keyword>
<dbReference type="RefSeq" id="XP_069211616.1">
    <property type="nucleotide sequence ID" value="XM_069351230.1"/>
</dbReference>
<sequence>MPGRSNKITDLANRALPSRARREQSGSQYDSFDQYRRSPSPSVASSQDHALSSNYHGAPMQEVQYQDDLLIPPSLPFSEVTGGQYSDQSNSQHSSFVSLTDLRNNSKDKAPSLSVNYVPTKFTKLHAQGDWAHRRAKVGGGRDAFAANAQRMGDIGTVDDDNGLVFQLGKGGLKTKHKPKLRWNRFKWILFGANSVLILYGLGTLISSILVWLNVFYQSDVIRVANRTELILSTIGAALITFTSLLGYSGILMNNRAFLAVYVLLLWICLAFIAAPGYMTYKRKTFNLEGKINLQWSRQLGTIGRLRIQDALRCCGYFSPYVENTISPLCYPRSNFDGCKNRFLKLERSVLEKWYTISFALIPSHILVILAGLLCSNHVTYRFGKGLTPKRYRLDLDSMAIIMNDYASQIADQYGPGLAHEVANRSSIHLSEQGGSRPDSRAGSRRGSIGGGVGIQTSAQQPTSRLQYSQSSHEYNHGDNESPFDQDRSYESGAYDNGGGYNDNRLTMRSDSTRYTDMDDVPEHEAGSGQNHSGYGANQGWAR</sequence>
<feature type="compositionally biased region" description="Polar residues" evidence="5">
    <location>
        <begin position="25"/>
        <end position="53"/>
    </location>
</feature>
<feature type="region of interest" description="Disordered" evidence="5">
    <location>
        <begin position="428"/>
        <end position="543"/>
    </location>
</feature>
<evidence type="ECO:0000256" key="5">
    <source>
        <dbReference type="SAM" id="MobiDB-lite"/>
    </source>
</evidence>
<name>A0ABR3QAK2_9TREE</name>
<dbReference type="Pfam" id="PF00335">
    <property type="entry name" value="Tetraspanin"/>
    <property type="match status" value="1"/>
</dbReference>
<evidence type="ECO:0000313" key="8">
    <source>
        <dbReference type="Proteomes" id="UP001565368"/>
    </source>
</evidence>
<keyword evidence="2 6" id="KW-0812">Transmembrane</keyword>
<proteinExistence type="predicted"/>
<gene>
    <name evidence="7" type="ORF">Q8F55_002637</name>
</gene>
<evidence type="ECO:0000256" key="1">
    <source>
        <dbReference type="ARBA" id="ARBA00004141"/>
    </source>
</evidence>
<reference evidence="7 8" key="1">
    <citation type="submission" date="2023-08" db="EMBL/GenBank/DDBJ databases">
        <title>Annotated Genome Sequence of Vanrija albida AlHP1.</title>
        <authorList>
            <person name="Herzog R."/>
        </authorList>
    </citation>
    <scope>NUCLEOTIDE SEQUENCE [LARGE SCALE GENOMIC DNA]</scope>
    <source>
        <strain evidence="7 8">AlHP1</strain>
    </source>
</reference>
<organism evidence="7 8">
    <name type="scientific">Vanrija albida</name>
    <dbReference type="NCBI Taxonomy" id="181172"/>
    <lineage>
        <taxon>Eukaryota</taxon>
        <taxon>Fungi</taxon>
        <taxon>Dikarya</taxon>
        <taxon>Basidiomycota</taxon>
        <taxon>Agaricomycotina</taxon>
        <taxon>Tremellomycetes</taxon>
        <taxon>Trichosporonales</taxon>
        <taxon>Trichosporonaceae</taxon>
        <taxon>Vanrija</taxon>
    </lineage>
</organism>
<accession>A0ABR3QAK2</accession>
<evidence type="ECO:0000256" key="2">
    <source>
        <dbReference type="ARBA" id="ARBA00022692"/>
    </source>
</evidence>
<feature type="transmembrane region" description="Helical" evidence="6">
    <location>
        <begin position="258"/>
        <end position="279"/>
    </location>
</feature>
<feature type="transmembrane region" description="Helical" evidence="6">
    <location>
        <begin position="188"/>
        <end position="210"/>
    </location>
</feature>